<feature type="compositionally biased region" description="Basic and acidic residues" evidence="1">
    <location>
        <begin position="1"/>
        <end position="11"/>
    </location>
</feature>
<reference evidence="3" key="1">
    <citation type="submission" date="2021-05" db="EMBL/GenBank/DDBJ databases">
        <title>Comparative genomics of three Colletotrichum scovillei strains and genetic complementation revealed genes involved fungal growth and virulence on chili pepper.</title>
        <authorList>
            <person name="Hsieh D.-K."/>
            <person name="Chuang S.-C."/>
            <person name="Chen C.-Y."/>
            <person name="Chao Y.-T."/>
            <person name="Lu M.-Y.J."/>
            <person name="Lee M.-H."/>
            <person name="Shih M.-C."/>
        </authorList>
    </citation>
    <scope>NUCLEOTIDE SEQUENCE</scope>
    <source>
        <strain evidence="3">Coll-153</strain>
    </source>
</reference>
<evidence type="ECO:0000256" key="2">
    <source>
        <dbReference type="SAM" id="Phobius"/>
    </source>
</evidence>
<protein>
    <submittedName>
        <fullName evidence="3">Major facilitator superfamily transporter</fullName>
    </submittedName>
</protein>
<dbReference type="Proteomes" id="UP000699042">
    <property type="component" value="Unassembled WGS sequence"/>
</dbReference>
<organism evidence="3 4">
    <name type="scientific">Colletotrichum scovillei</name>
    <dbReference type="NCBI Taxonomy" id="1209932"/>
    <lineage>
        <taxon>Eukaryota</taxon>
        <taxon>Fungi</taxon>
        <taxon>Dikarya</taxon>
        <taxon>Ascomycota</taxon>
        <taxon>Pezizomycotina</taxon>
        <taxon>Sordariomycetes</taxon>
        <taxon>Hypocreomycetidae</taxon>
        <taxon>Glomerellales</taxon>
        <taxon>Glomerellaceae</taxon>
        <taxon>Colletotrichum</taxon>
        <taxon>Colletotrichum acutatum species complex</taxon>
    </lineage>
</organism>
<comment type="caution">
    <text evidence="3">The sequence shown here is derived from an EMBL/GenBank/DDBJ whole genome shotgun (WGS) entry which is preliminary data.</text>
</comment>
<accession>A0A9P7QZB8</accession>
<proteinExistence type="predicted"/>
<feature type="compositionally biased region" description="Low complexity" evidence="1">
    <location>
        <begin position="122"/>
        <end position="164"/>
    </location>
</feature>
<feature type="transmembrane region" description="Helical" evidence="2">
    <location>
        <begin position="89"/>
        <end position="115"/>
    </location>
</feature>
<evidence type="ECO:0000256" key="1">
    <source>
        <dbReference type="SAM" id="MobiDB-lite"/>
    </source>
</evidence>
<gene>
    <name evidence="3" type="ORF">JMJ77_004428</name>
</gene>
<keyword evidence="4" id="KW-1185">Reference proteome</keyword>
<feature type="region of interest" description="Disordered" evidence="1">
    <location>
        <begin position="122"/>
        <end position="183"/>
    </location>
</feature>
<evidence type="ECO:0000313" key="4">
    <source>
        <dbReference type="Proteomes" id="UP000699042"/>
    </source>
</evidence>
<keyword evidence="2" id="KW-0472">Membrane</keyword>
<dbReference type="AlphaFoldDB" id="A0A9P7QZB8"/>
<keyword evidence="2" id="KW-0812">Transmembrane</keyword>
<evidence type="ECO:0000313" key="3">
    <source>
        <dbReference type="EMBL" id="KAG7044970.1"/>
    </source>
</evidence>
<dbReference type="OrthoDB" id="4826557at2759"/>
<feature type="region of interest" description="Disordered" evidence="1">
    <location>
        <begin position="1"/>
        <end position="34"/>
    </location>
</feature>
<keyword evidence="2" id="KW-1133">Transmembrane helix</keyword>
<name>A0A9P7QZB8_9PEZI</name>
<sequence length="311" mass="31635">MADPIQHRLHTEATAAAPVPADQPGLEAAPSRYSTAPIPYDPSEFQSPLEKSTWTTMTQAYHPALTSAAAADAPPPPERRRVLGLTVPVFWGLVIALVVILAGGIAGGVAGGLAAQKSNSSAVSVDPSSTTSATAGSQSAPTTSSASSGTGAQSSSSTATSSTTRSIPTGIRAAPTDGGCPSINTTTYTPTDAGGNAMKIGSGYSTQTFRQLCEVNYPSGAAYGNPALYDILKVYVSTFEECMALCAAHNQAYGSNLASGDVKAGGYCRSVAMIKLPGEYCYLKNGTGKMDTQGHARDFVSGVVISGLPDA</sequence>
<dbReference type="EMBL" id="JAESDN010000010">
    <property type="protein sequence ID" value="KAG7044970.1"/>
    <property type="molecule type" value="Genomic_DNA"/>
</dbReference>